<proteinExistence type="predicted"/>
<dbReference type="AlphaFoldDB" id="A0A6N6RGF4"/>
<organism evidence="1 2">
    <name type="scientific">Phaeocystidibacter luteus</name>
    <dbReference type="NCBI Taxonomy" id="911197"/>
    <lineage>
        <taxon>Bacteria</taxon>
        <taxon>Pseudomonadati</taxon>
        <taxon>Bacteroidota</taxon>
        <taxon>Flavobacteriia</taxon>
        <taxon>Flavobacteriales</taxon>
        <taxon>Phaeocystidibacteraceae</taxon>
        <taxon>Phaeocystidibacter</taxon>
    </lineage>
</organism>
<evidence type="ECO:0000313" key="1">
    <source>
        <dbReference type="EMBL" id="KAB2807720.1"/>
    </source>
</evidence>
<gene>
    <name evidence="1" type="ORF">F8C67_11815</name>
</gene>
<dbReference type="PROSITE" id="PS51257">
    <property type="entry name" value="PROKAR_LIPOPROTEIN"/>
    <property type="match status" value="1"/>
</dbReference>
<keyword evidence="2" id="KW-1185">Reference proteome</keyword>
<protein>
    <recommendedName>
        <fullName evidence="3">Lipoprotein</fullName>
    </recommendedName>
</protein>
<dbReference type="Proteomes" id="UP000468650">
    <property type="component" value="Unassembled WGS sequence"/>
</dbReference>
<evidence type="ECO:0000313" key="2">
    <source>
        <dbReference type="Proteomes" id="UP000468650"/>
    </source>
</evidence>
<dbReference type="RefSeq" id="WP_170266445.1">
    <property type="nucleotide sequence ID" value="NZ_WBVO01000010.1"/>
</dbReference>
<reference evidence="1 2" key="1">
    <citation type="submission" date="2019-09" db="EMBL/GenBank/DDBJ databases">
        <title>Genomes of family Cryomorphaceae.</title>
        <authorList>
            <person name="Bowman J.P."/>
        </authorList>
    </citation>
    <scope>NUCLEOTIDE SEQUENCE [LARGE SCALE GENOMIC DNA]</scope>
    <source>
        <strain evidence="1 2">LMG 25704</strain>
    </source>
</reference>
<sequence>MISRVHPLLAALAMATVLTGCGNDGNSSSSSSGATNFEWTLTEGSRYTYDYSHTTETMHQWAADEEPMRATLLMDGSIEIIGSAADRGNLNTTNTVVRMIDYNDEGAPVDTMLQELPSNRIEGFASNGSLTGDMSGLYTNYLFPLPPDVIAQGGTSTKAFTTVAKTAEQDYDAKGTNTLTFTGFEQMNGRNCAVLTGDIVFTEVALPEGEVGERSYTVEGKGKYYFDVENGLYVKSSVEITTHIFVNTKIPENDGRGYFMDRVTVDSYEVNLGGTE</sequence>
<dbReference type="EMBL" id="WBVO01000010">
    <property type="protein sequence ID" value="KAB2807720.1"/>
    <property type="molecule type" value="Genomic_DNA"/>
</dbReference>
<name>A0A6N6RGF4_9FLAO</name>
<comment type="caution">
    <text evidence="1">The sequence shown here is derived from an EMBL/GenBank/DDBJ whole genome shotgun (WGS) entry which is preliminary data.</text>
</comment>
<accession>A0A6N6RGF4</accession>
<evidence type="ECO:0008006" key="3">
    <source>
        <dbReference type="Google" id="ProtNLM"/>
    </source>
</evidence>